<evidence type="ECO:0000256" key="1">
    <source>
        <dbReference type="ARBA" id="ARBA00005417"/>
    </source>
</evidence>
<dbReference type="NCBIfam" id="TIGR01727">
    <property type="entry name" value="oligo_HPY"/>
    <property type="match status" value="1"/>
</dbReference>
<dbReference type="AlphaFoldDB" id="A0A1M5X6Q9"/>
<name>A0A1M5X6Q9_9FIRM</name>
<dbReference type="GO" id="GO:0005524">
    <property type="term" value="F:ATP binding"/>
    <property type="evidence" value="ECO:0007669"/>
    <property type="project" value="UniProtKB-KW"/>
</dbReference>
<proteinExistence type="inferred from homology"/>
<dbReference type="Proteomes" id="UP000184389">
    <property type="component" value="Unassembled WGS sequence"/>
</dbReference>
<evidence type="ECO:0000256" key="2">
    <source>
        <dbReference type="ARBA" id="ARBA00022448"/>
    </source>
</evidence>
<dbReference type="PROSITE" id="PS00211">
    <property type="entry name" value="ABC_TRANSPORTER_1"/>
    <property type="match status" value="1"/>
</dbReference>
<keyword evidence="7" id="KW-1185">Reference proteome</keyword>
<organism evidence="6 7">
    <name type="scientific">Sporanaerobacter acetigenes DSM 13106</name>
    <dbReference type="NCBI Taxonomy" id="1123281"/>
    <lineage>
        <taxon>Bacteria</taxon>
        <taxon>Bacillati</taxon>
        <taxon>Bacillota</taxon>
        <taxon>Tissierellia</taxon>
        <taxon>Tissierellales</taxon>
        <taxon>Sporanaerobacteraceae</taxon>
        <taxon>Sporanaerobacter</taxon>
    </lineage>
</organism>
<dbReference type="InterPro" id="IPR003439">
    <property type="entry name" value="ABC_transporter-like_ATP-bd"/>
</dbReference>
<evidence type="ECO:0000256" key="4">
    <source>
        <dbReference type="ARBA" id="ARBA00022840"/>
    </source>
</evidence>
<dbReference type="OrthoDB" id="9806285at2"/>
<dbReference type="GO" id="GO:0015833">
    <property type="term" value="P:peptide transport"/>
    <property type="evidence" value="ECO:0007669"/>
    <property type="project" value="InterPro"/>
</dbReference>
<dbReference type="InterPro" id="IPR017871">
    <property type="entry name" value="ABC_transporter-like_CS"/>
</dbReference>
<dbReference type="STRING" id="1123281.SAMN02745180_01524"/>
<dbReference type="InterPro" id="IPR013563">
    <property type="entry name" value="Oligopep_ABC_C"/>
</dbReference>
<dbReference type="PANTHER" id="PTHR43776:SF7">
    <property type="entry name" value="D,D-DIPEPTIDE TRANSPORT ATP-BINDING PROTEIN DDPF-RELATED"/>
    <property type="match status" value="1"/>
</dbReference>
<dbReference type="Gene3D" id="3.40.50.300">
    <property type="entry name" value="P-loop containing nucleotide triphosphate hydrolases"/>
    <property type="match status" value="1"/>
</dbReference>
<dbReference type="InterPro" id="IPR003593">
    <property type="entry name" value="AAA+_ATPase"/>
</dbReference>
<dbReference type="Pfam" id="PF00005">
    <property type="entry name" value="ABC_tran"/>
    <property type="match status" value="1"/>
</dbReference>
<dbReference type="InterPro" id="IPR027417">
    <property type="entry name" value="P-loop_NTPase"/>
</dbReference>
<evidence type="ECO:0000256" key="3">
    <source>
        <dbReference type="ARBA" id="ARBA00022741"/>
    </source>
</evidence>
<dbReference type="Pfam" id="PF08352">
    <property type="entry name" value="oligo_HPY"/>
    <property type="match status" value="1"/>
</dbReference>
<keyword evidence="2" id="KW-0813">Transport</keyword>
<dbReference type="PANTHER" id="PTHR43776">
    <property type="entry name" value="TRANSPORT ATP-BINDING PROTEIN"/>
    <property type="match status" value="1"/>
</dbReference>
<dbReference type="GO" id="GO:0016887">
    <property type="term" value="F:ATP hydrolysis activity"/>
    <property type="evidence" value="ECO:0007669"/>
    <property type="project" value="InterPro"/>
</dbReference>
<accession>A0A1M5X6Q9</accession>
<evidence type="ECO:0000313" key="7">
    <source>
        <dbReference type="Proteomes" id="UP000184389"/>
    </source>
</evidence>
<dbReference type="SMART" id="SM00382">
    <property type="entry name" value="AAA"/>
    <property type="match status" value="1"/>
</dbReference>
<dbReference type="PROSITE" id="PS50893">
    <property type="entry name" value="ABC_TRANSPORTER_2"/>
    <property type="match status" value="1"/>
</dbReference>
<evidence type="ECO:0000313" key="6">
    <source>
        <dbReference type="EMBL" id="SHH95481.1"/>
    </source>
</evidence>
<dbReference type="EMBL" id="FQXR01000006">
    <property type="protein sequence ID" value="SHH95481.1"/>
    <property type="molecule type" value="Genomic_DNA"/>
</dbReference>
<feature type="domain" description="ABC transporter" evidence="5">
    <location>
        <begin position="8"/>
        <end position="252"/>
    </location>
</feature>
<evidence type="ECO:0000259" key="5">
    <source>
        <dbReference type="PROSITE" id="PS50893"/>
    </source>
</evidence>
<sequence length="319" mass="35813">MDNSEVLIEVKNLKKYFKAGRKATVKAVDDISFNIKRGETLGLVGESGCGKTTCGKTVLGLYGATGGEVIFDGINVHTLKSKEKKEFRKRAQIIFQDPYSSLNPRMTVEDIIGEGIDIHDLYRGKDRKEKIFELLETVGLNKEHASRFPHEFSGGQRQRIGIARALAIEPEFIVCDEPISALDVSIQAQVVNLLVELQKEKKLTYLFIAHDLSMVKYISDRVGVMYLGHLVELAESEELYKNPLHPYTTALLSSIPIPDPEQERKKTRIPIEGEIPSPINPPPGCKFAPRCKMAREICKEKMPELVEIKKGHFVACHLL</sequence>
<comment type="similarity">
    <text evidence="1">Belongs to the ABC transporter superfamily.</text>
</comment>
<keyword evidence="3" id="KW-0547">Nucleotide-binding</keyword>
<dbReference type="RefSeq" id="WP_072744194.1">
    <property type="nucleotide sequence ID" value="NZ_FQXR01000006.1"/>
</dbReference>
<reference evidence="6 7" key="1">
    <citation type="submission" date="2016-11" db="EMBL/GenBank/DDBJ databases">
        <authorList>
            <person name="Jaros S."/>
            <person name="Januszkiewicz K."/>
            <person name="Wedrychowicz H."/>
        </authorList>
    </citation>
    <scope>NUCLEOTIDE SEQUENCE [LARGE SCALE GENOMIC DNA]</scope>
    <source>
        <strain evidence="6 7">DSM 13106</strain>
    </source>
</reference>
<dbReference type="SUPFAM" id="SSF52540">
    <property type="entry name" value="P-loop containing nucleoside triphosphate hydrolases"/>
    <property type="match status" value="1"/>
</dbReference>
<gene>
    <name evidence="6" type="ORF">SAMN02745180_01524</name>
</gene>
<dbReference type="FunFam" id="3.40.50.300:FF:000016">
    <property type="entry name" value="Oligopeptide ABC transporter ATP-binding component"/>
    <property type="match status" value="1"/>
</dbReference>
<dbReference type="InterPro" id="IPR050319">
    <property type="entry name" value="ABC_transp_ATP-bind"/>
</dbReference>
<protein>
    <submittedName>
        <fullName evidence="6">Oligopeptide transport system ATP-binding protein</fullName>
    </submittedName>
</protein>
<keyword evidence="4 6" id="KW-0067">ATP-binding</keyword>
<dbReference type="GO" id="GO:0055085">
    <property type="term" value="P:transmembrane transport"/>
    <property type="evidence" value="ECO:0007669"/>
    <property type="project" value="UniProtKB-ARBA"/>
</dbReference>
<dbReference type="CDD" id="cd03257">
    <property type="entry name" value="ABC_NikE_OppD_transporters"/>
    <property type="match status" value="1"/>
</dbReference>